<sequence length="124" mass="13910">MADEPQKEALSQQIAANTSHIKSLRHDFRLCQQIETDAGRVRDRIHDAQKIIKKEELTHEPRQRSRRANDPRGHPNLRGGSEISGAGGEEFSRPVSGTGQGQRETGGKNQNDPTTEKRERTADF</sequence>
<feature type="region of interest" description="Disordered" evidence="1">
    <location>
        <begin position="50"/>
        <end position="124"/>
    </location>
</feature>
<feature type="compositionally biased region" description="Polar residues" evidence="1">
    <location>
        <begin position="95"/>
        <end position="113"/>
    </location>
</feature>
<proteinExistence type="predicted"/>
<evidence type="ECO:0000313" key="2">
    <source>
        <dbReference type="EMBL" id="MPN32496.1"/>
    </source>
</evidence>
<name>A0A645H1Z1_9ZZZZ</name>
<feature type="compositionally biased region" description="Basic and acidic residues" evidence="1">
    <location>
        <begin position="114"/>
        <end position="124"/>
    </location>
</feature>
<evidence type="ECO:0000256" key="1">
    <source>
        <dbReference type="SAM" id="MobiDB-lite"/>
    </source>
</evidence>
<organism evidence="2">
    <name type="scientific">bioreactor metagenome</name>
    <dbReference type="NCBI Taxonomy" id="1076179"/>
    <lineage>
        <taxon>unclassified sequences</taxon>
        <taxon>metagenomes</taxon>
        <taxon>ecological metagenomes</taxon>
    </lineage>
</organism>
<gene>
    <name evidence="2" type="ORF">SDC9_179975</name>
</gene>
<reference evidence="2" key="1">
    <citation type="submission" date="2019-08" db="EMBL/GenBank/DDBJ databases">
        <authorList>
            <person name="Kucharzyk K."/>
            <person name="Murdoch R.W."/>
            <person name="Higgins S."/>
            <person name="Loffler F."/>
        </authorList>
    </citation>
    <scope>NUCLEOTIDE SEQUENCE</scope>
</reference>
<accession>A0A645H1Z1</accession>
<dbReference type="AlphaFoldDB" id="A0A645H1Z1"/>
<comment type="caution">
    <text evidence="2">The sequence shown here is derived from an EMBL/GenBank/DDBJ whole genome shotgun (WGS) entry which is preliminary data.</text>
</comment>
<feature type="compositionally biased region" description="Basic and acidic residues" evidence="1">
    <location>
        <begin position="50"/>
        <end position="73"/>
    </location>
</feature>
<protein>
    <submittedName>
        <fullName evidence="2">Uncharacterized protein</fullName>
    </submittedName>
</protein>
<dbReference type="EMBL" id="VSSQ01084542">
    <property type="protein sequence ID" value="MPN32496.1"/>
    <property type="molecule type" value="Genomic_DNA"/>
</dbReference>